<gene>
    <name evidence="7" type="ORF">E2K98_03335</name>
</gene>
<evidence type="ECO:0000313" key="7">
    <source>
        <dbReference type="EMBL" id="TDK63914.1"/>
    </source>
</evidence>
<evidence type="ECO:0000313" key="8">
    <source>
        <dbReference type="Proteomes" id="UP000295132"/>
    </source>
</evidence>
<keyword evidence="1" id="KW-0805">Transcription regulation</keyword>
<proteinExistence type="predicted"/>
<evidence type="ECO:0000256" key="4">
    <source>
        <dbReference type="ARBA" id="ARBA00023163"/>
    </source>
</evidence>
<dbReference type="SUPFAM" id="SSF46785">
    <property type="entry name" value="Winged helix' DNA-binding domain"/>
    <property type="match status" value="1"/>
</dbReference>
<dbReference type="PRINTS" id="PR00034">
    <property type="entry name" value="HTHCRP"/>
</dbReference>
<dbReference type="Gene3D" id="1.10.10.10">
    <property type="entry name" value="Winged helix-like DNA-binding domain superfamily/Winged helix DNA-binding domain"/>
    <property type="match status" value="1"/>
</dbReference>
<feature type="domain" description="HTH crp-type" evidence="6">
    <location>
        <begin position="165"/>
        <end position="237"/>
    </location>
</feature>
<name>A0A4R5VX26_9BACI</name>
<keyword evidence="2" id="KW-0238">DNA-binding</keyword>
<dbReference type="InterPro" id="IPR050397">
    <property type="entry name" value="Env_Response_Regulators"/>
</dbReference>
<evidence type="ECO:0000256" key="1">
    <source>
        <dbReference type="ARBA" id="ARBA00023015"/>
    </source>
</evidence>
<dbReference type="InterPro" id="IPR036388">
    <property type="entry name" value="WH-like_DNA-bd_sf"/>
</dbReference>
<dbReference type="InterPro" id="IPR018490">
    <property type="entry name" value="cNMP-bd_dom_sf"/>
</dbReference>
<dbReference type="AlphaFoldDB" id="A0A4R5VX26"/>
<dbReference type="Pfam" id="PF00027">
    <property type="entry name" value="cNMP_binding"/>
    <property type="match status" value="1"/>
</dbReference>
<comment type="caution">
    <text evidence="7">The sequence shown here is derived from an EMBL/GenBank/DDBJ whole genome shotgun (WGS) entry which is preliminary data.</text>
</comment>
<evidence type="ECO:0000256" key="2">
    <source>
        <dbReference type="ARBA" id="ARBA00023125"/>
    </source>
</evidence>
<evidence type="ECO:0000259" key="5">
    <source>
        <dbReference type="PROSITE" id="PS50042"/>
    </source>
</evidence>
<dbReference type="InterPro" id="IPR012318">
    <property type="entry name" value="HTH_CRP"/>
</dbReference>
<dbReference type="Gene3D" id="2.60.120.10">
    <property type="entry name" value="Jelly Rolls"/>
    <property type="match status" value="1"/>
</dbReference>
<accession>A0A4R5VX26</accession>
<sequence length="247" mass="28650">MDGNECVNDPHLVVLRTTKTEDFLRKIGIFQDLSPRSLKLVEKRVQTFSFKKGERIMSEDDVARGVYFVYSGTLKLTKQDENGNEIIVCIKQKGDMFAEACLFTQRTQCYPATASMLEDGKILFLDKNELERDLYDYPELSIQMIRYMSDSLREMTAQLRDVALLDVYAKTVKTLERLGKKFNTGQNRWDIEIPLTVQEFATVVGTSRESVSRVFSKLKKQEMIDMKSRKIVILDWCRFCTLLHPDL</sequence>
<dbReference type="Proteomes" id="UP000295132">
    <property type="component" value="Unassembled WGS sequence"/>
</dbReference>
<dbReference type="SUPFAM" id="SSF51206">
    <property type="entry name" value="cAMP-binding domain-like"/>
    <property type="match status" value="1"/>
</dbReference>
<dbReference type="PANTHER" id="PTHR24567">
    <property type="entry name" value="CRP FAMILY TRANSCRIPTIONAL REGULATORY PROTEIN"/>
    <property type="match status" value="1"/>
</dbReference>
<evidence type="ECO:0000256" key="3">
    <source>
        <dbReference type="ARBA" id="ARBA00023159"/>
    </source>
</evidence>
<dbReference type="GO" id="GO:0005829">
    <property type="term" value="C:cytosol"/>
    <property type="evidence" value="ECO:0007669"/>
    <property type="project" value="TreeGrafter"/>
</dbReference>
<dbReference type="CDD" id="cd00038">
    <property type="entry name" value="CAP_ED"/>
    <property type="match status" value="1"/>
</dbReference>
<dbReference type="InterPro" id="IPR036390">
    <property type="entry name" value="WH_DNA-bd_sf"/>
</dbReference>
<dbReference type="Pfam" id="PF13545">
    <property type="entry name" value="HTH_Crp_2"/>
    <property type="match status" value="1"/>
</dbReference>
<dbReference type="PROSITE" id="PS51063">
    <property type="entry name" value="HTH_CRP_2"/>
    <property type="match status" value="1"/>
</dbReference>
<dbReference type="GO" id="GO:0003700">
    <property type="term" value="F:DNA-binding transcription factor activity"/>
    <property type="evidence" value="ECO:0007669"/>
    <property type="project" value="TreeGrafter"/>
</dbReference>
<keyword evidence="4" id="KW-0804">Transcription</keyword>
<organism evidence="7 8">
    <name type="scientific">Bacillus salipaludis</name>
    <dbReference type="NCBI Taxonomy" id="2547811"/>
    <lineage>
        <taxon>Bacteria</taxon>
        <taxon>Bacillati</taxon>
        <taxon>Bacillota</taxon>
        <taxon>Bacilli</taxon>
        <taxon>Bacillales</taxon>
        <taxon>Bacillaceae</taxon>
        <taxon>Bacillus</taxon>
    </lineage>
</organism>
<protein>
    <submittedName>
        <fullName evidence="7">Crp/Fnr family transcriptional regulator</fullName>
    </submittedName>
</protein>
<dbReference type="EMBL" id="SMYO01000002">
    <property type="protein sequence ID" value="TDK63914.1"/>
    <property type="molecule type" value="Genomic_DNA"/>
</dbReference>
<dbReference type="InterPro" id="IPR000595">
    <property type="entry name" value="cNMP-bd_dom"/>
</dbReference>
<dbReference type="PROSITE" id="PS50042">
    <property type="entry name" value="CNMP_BINDING_3"/>
    <property type="match status" value="1"/>
</dbReference>
<feature type="domain" description="Cyclic nucleotide-binding" evidence="5">
    <location>
        <begin position="29"/>
        <end position="132"/>
    </location>
</feature>
<dbReference type="SMART" id="SM00419">
    <property type="entry name" value="HTH_CRP"/>
    <property type="match status" value="1"/>
</dbReference>
<dbReference type="PANTHER" id="PTHR24567:SF74">
    <property type="entry name" value="HTH-TYPE TRANSCRIPTIONAL REGULATOR ARCR"/>
    <property type="match status" value="1"/>
</dbReference>
<keyword evidence="3" id="KW-0010">Activator</keyword>
<reference evidence="7 8" key="1">
    <citation type="submission" date="2019-03" db="EMBL/GenBank/DDBJ databases">
        <title>Bacillus niacini sp. nov. a Nicotinate-Metabolizing Mesophile Isolated from Soil.</title>
        <authorList>
            <person name="Zhang G."/>
        </authorList>
    </citation>
    <scope>NUCLEOTIDE SEQUENCE [LARGE SCALE GENOMIC DNA]</scope>
    <source>
        <strain evidence="7 8">WN066</strain>
    </source>
</reference>
<evidence type="ECO:0000259" key="6">
    <source>
        <dbReference type="PROSITE" id="PS51063"/>
    </source>
</evidence>
<dbReference type="SMART" id="SM00100">
    <property type="entry name" value="cNMP"/>
    <property type="match status" value="1"/>
</dbReference>
<dbReference type="InterPro" id="IPR014710">
    <property type="entry name" value="RmlC-like_jellyroll"/>
</dbReference>
<dbReference type="RefSeq" id="WP_133332874.1">
    <property type="nucleotide sequence ID" value="NZ_SMYO01000002.1"/>
</dbReference>
<dbReference type="GO" id="GO:0003677">
    <property type="term" value="F:DNA binding"/>
    <property type="evidence" value="ECO:0007669"/>
    <property type="project" value="UniProtKB-KW"/>
</dbReference>